<dbReference type="RefSeq" id="WP_079646522.1">
    <property type="nucleotide sequence ID" value="NZ_FUYM01000001.1"/>
</dbReference>
<sequence>MGRLSGKVAIITGGGQGVGQGITQVFAREGAKVLITGRTPDKLEAAVTELKAAGGDAAWIAGTAGVRADAEAAVAKAVELFGGLDILVNNAQTSRPGAMFEDTDDDLFALTINSGLYGTFQHMQAALPAMKKRGGGSIINFGSYEGIHGGVGFAAYAATKEAIRGLSRTAARELGKYKVRVNVICPAALSPIAQQWVKDFPEEAEKVMKLVALGYLGDCAEDIGPAALFLASDDSRYVTGQTINVDGGQMML</sequence>
<dbReference type="AlphaFoldDB" id="A0A1T5A611"/>
<dbReference type="NCBIfam" id="NF005559">
    <property type="entry name" value="PRK07231.1"/>
    <property type="match status" value="1"/>
</dbReference>
<protein>
    <submittedName>
        <fullName evidence="2">NAD(P)-dependent dehydrogenase, short-chain alcohol dehydrogenase family</fullName>
    </submittedName>
</protein>
<proteinExistence type="inferred from homology"/>
<dbReference type="OrthoDB" id="9789398at2"/>
<name>A0A1T5A611_9SPHN</name>
<dbReference type="PRINTS" id="PR00080">
    <property type="entry name" value="SDRFAMILY"/>
</dbReference>
<organism evidence="2 3">
    <name type="scientific">Rhizorhabdus histidinilytica</name>
    <dbReference type="NCBI Taxonomy" id="439228"/>
    <lineage>
        <taxon>Bacteria</taxon>
        <taxon>Pseudomonadati</taxon>
        <taxon>Pseudomonadota</taxon>
        <taxon>Alphaproteobacteria</taxon>
        <taxon>Sphingomonadales</taxon>
        <taxon>Sphingomonadaceae</taxon>
        <taxon>Rhizorhabdus</taxon>
    </lineage>
</organism>
<dbReference type="PRINTS" id="PR00081">
    <property type="entry name" value="GDHRDH"/>
</dbReference>
<evidence type="ECO:0000313" key="3">
    <source>
        <dbReference type="Proteomes" id="UP000189818"/>
    </source>
</evidence>
<evidence type="ECO:0000256" key="1">
    <source>
        <dbReference type="ARBA" id="ARBA00006484"/>
    </source>
</evidence>
<dbReference type="Proteomes" id="UP000189818">
    <property type="component" value="Unassembled WGS sequence"/>
</dbReference>
<dbReference type="PANTHER" id="PTHR43943:SF2">
    <property type="entry name" value="DEHYDROGENASE_REDUCTASE 4"/>
    <property type="match status" value="1"/>
</dbReference>
<dbReference type="PANTHER" id="PTHR43943">
    <property type="entry name" value="DEHYDROGENASE/REDUCTASE (SDR FAMILY) MEMBER 4"/>
    <property type="match status" value="1"/>
</dbReference>
<evidence type="ECO:0000313" key="2">
    <source>
        <dbReference type="EMBL" id="SKB30103.1"/>
    </source>
</evidence>
<reference evidence="3" key="1">
    <citation type="submission" date="2017-02" db="EMBL/GenBank/DDBJ databases">
        <authorList>
            <person name="Varghese N."/>
            <person name="Submissions S."/>
        </authorList>
    </citation>
    <scope>NUCLEOTIDE SEQUENCE [LARGE SCALE GENOMIC DNA]</scope>
    <source>
        <strain evidence="3">UM2</strain>
    </source>
</reference>
<dbReference type="PROSITE" id="PS00061">
    <property type="entry name" value="ADH_SHORT"/>
    <property type="match status" value="1"/>
</dbReference>
<keyword evidence="3" id="KW-1185">Reference proteome</keyword>
<dbReference type="FunFam" id="3.40.50.720:FF:000084">
    <property type="entry name" value="Short-chain dehydrogenase reductase"/>
    <property type="match status" value="1"/>
</dbReference>
<dbReference type="EMBL" id="FUYM01000001">
    <property type="protein sequence ID" value="SKB30103.1"/>
    <property type="molecule type" value="Genomic_DNA"/>
</dbReference>
<comment type="similarity">
    <text evidence="1">Belongs to the short-chain dehydrogenases/reductases (SDR) family.</text>
</comment>
<dbReference type="InterPro" id="IPR002347">
    <property type="entry name" value="SDR_fam"/>
</dbReference>
<accession>A0A1T5A611</accession>
<dbReference type="Pfam" id="PF13561">
    <property type="entry name" value="adh_short_C2"/>
    <property type="match status" value="1"/>
</dbReference>
<dbReference type="STRING" id="439228.SAMN06295920_101599"/>
<dbReference type="Gene3D" id="3.40.50.720">
    <property type="entry name" value="NAD(P)-binding Rossmann-like Domain"/>
    <property type="match status" value="1"/>
</dbReference>
<dbReference type="SUPFAM" id="SSF51735">
    <property type="entry name" value="NAD(P)-binding Rossmann-fold domains"/>
    <property type="match status" value="1"/>
</dbReference>
<dbReference type="InterPro" id="IPR036291">
    <property type="entry name" value="NAD(P)-bd_dom_sf"/>
</dbReference>
<dbReference type="CDD" id="cd05233">
    <property type="entry name" value="SDR_c"/>
    <property type="match status" value="1"/>
</dbReference>
<dbReference type="InterPro" id="IPR020904">
    <property type="entry name" value="Sc_DH/Rdtase_CS"/>
</dbReference>
<gene>
    <name evidence="2" type="ORF">SAMN06295920_101599</name>
</gene>